<keyword evidence="4" id="KW-1185">Reference proteome</keyword>
<feature type="transmembrane region" description="Helical" evidence="1">
    <location>
        <begin position="792"/>
        <end position="811"/>
    </location>
</feature>
<feature type="transmembrane region" description="Helical" evidence="1">
    <location>
        <begin position="1030"/>
        <end position="1052"/>
    </location>
</feature>
<dbReference type="PANTHER" id="PTHR11319:SF35">
    <property type="entry name" value="OUTER MEMBRANE PROTEIN PMPC-RELATED"/>
    <property type="match status" value="1"/>
</dbReference>
<keyword evidence="1" id="KW-0812">Transmembrane</keyword>
<dbReference type="OrthoDB" id="5956805at2759"/>
<dbReference type="AlphaFoldDB" id="A0A7M5V7W5"/>
<dbReference type="RefSeq" id="XP_066930885.1">
    <property type="nucleotide sequence ID" value="XM_067074784.1"/>
</dbReference>
<proteinExistence type="predicted"/>
<evidence type="ECO:0000313" key="3">
    <source>
        <dbReference type="EnsemblMetazoa" id="CLYHEMP011306.1"/>
    </source>
</evidence>
<feature type="chain" id="PRO_5029534421" evidence="2">
    <location>
        <begin position="21"/>
        <end position="1105"/>
    </location>
</feature>
<dbReference type="PANTHER" id="PTHR11319">
    <property type="entry name" value="G PROTEIN-COUPLED RECEPTOR-RELATED"/>
    <property type="match status" value="1"/>
</dbReference>
<dbReference type="EnsemblMetazoa" id="CLYHEMT011306.1">
    <property type="protein sequence ID" value="CLYHEMP011306.1"/>
    <property type="gene ID" value="CLYHEMG011306"/>
</dbReference>
<evidence type="ECO:0000313" key="4">
    <source>
        <dbReference type="Proteomes" id="UP000594262"/>
    </source>
</evidence>
<dbReference type="InterPro" id="IPR011050">
    <property type="entry name" value="Pectin_lyase_fold/virulence"/>
</dbReference>
<feature type="transmembrane region" description="Helical" evidence="1">
    <location>
        <begin position="1072"/>
        <end position="1094"/>
    </location>
</feature>
<reference evidence="3" key="1">
    <citation type="submission" date="2021-01" db="UniProtKB">
        <authorList>
            <consortium name="EnsemblMetazoa"/>
        </authorList>
    </citation>
    <scope>IDENTIFICATION</scope>
</reference>
<feature type="transmembrane region" description="Helical" evidence="1">
    <location>
        <begin position="606"/>
        <end position="633"/>
    </location>
</feature>
<keyword evidence="2" id="KW-0732">Signal</keyword>
<dbReference type="GeneID" id="136818443"/>
<accession>A0A7M5V7W5</accession>
<keyword evidence="1" id="KW-0472">Membrane</keyword>
<feature type="transmembrane region" description="Helical" evidence="1">
    <location>
        <begin position="1004"/>
        <end position="1023"/>
    </location>
</feature>
<feature type="transmembrane region" description="Helical" evidence="1">
    <location>
        <begin position="886"/>
        <end position="907"/>
    </location>
</feature>
<dbReference type="Proteomes" id="UP000594262">
    <property type="component" value="Unplaced"/>
</dbReference>
<keyword evidence="1" id="KW-1133">Transmembrane helix</keyword>
<feature type="signal peptide" evidence="2">
    <location>
        <begin position="1"/>
        <end position="20"/>
    </location>
</feature>
<protein>
    <submittedName>
        <fullName evidence="3">Uncharacterized protein</fullName>
    </submittedName>
</protein>
<name>A0A7M5V7W5_9CNID</name>
<dbReference type="SUPFAM" id="SSF51126">
    <property type="entry name" value="Pectin lyase-like"/>
    <property type="match status" value="1"/>
</dbReference>
<sequence length="1105" mass="124624">MMLVGYALIVAISLLPASLQREVYVSPLGKDEVTCGKSLTISPCLSIGYAVKHVTKDDDTIYLDNTEKQQTSGLITYVESASVIVSNNLTIDVVNHEVDAAKVLVKTDRHPALFYMHCRYYCTVNIRNIDIQSPFTGFYLSTTFHGKIAVTNSAIHCRVSIFGKTMRSGINAEVIFNKTKSKGFNIVGNVLVKAYSSVFDAENIFLNVDPISGRDFISVSFHDSILKNGTFMSNCALSRYSTFNFENCTLNAFRILLREINNLFVQKSTFENNQKTLTGSTQHYLSFIQVYKAALVNIQDSNFINSTFGAVSVSYCTNVTINSSQFKENIKLVEDAQGGGALLSFFSGVSIKDSTFFNNTAIREGGTIHLIGGNLHLTNILINTPASVYNLVIFCQSKGVLENVTIVANDFVNDKRTILTLLPFNVDFINMGTWEMKSNVSVYCAENQKIDMISERTPFSNSTNKFTDITTTCTPCPKGSYSFQKGFQHLWFADHNRKNKSRQQTSFEDVYQNNVTCSKCASEASCDSGTIKSKGNSWGYRQNDEVKFIQCPAFYCCSPYGERCISYDTCAKNREGTLCGKCMEGFSEDIFSAKCLSNQICSQKSVLFWIVYILGAIIFTYFLMYFKDVFILLKMYLRPRKYRSLAMEEPLMGPNANAGNVLNEVENDIEDEEVSDEDENDSQDLLIPSQDNENHHAYNPLTGQDDIAVNSKNTGKNNKNTISGIFKILVQFYQVESMLRVDSPFKTSLSVSMNTFMDFIISLFNIKIISDNDANSFTVCPIERMTALGKEFIMSSIPLTCLVILLISYIINQILNKQKPERQPKQNQILTKPFTTRIKVCILQLFLTGYVTISLYLLKLVHCIEINGINVVYVQGDTKCYQSWQYLAISIIVCWVVPFSVSLYFSSQMLMDAVLTPNEFLATLFIPAYIIVKKIQMRRNKNVNKSYVDSLLHKQERDNLVTVLTGPFRNTYKLGHPLVFWESIMILRRLILCLIYVYVNNVVIKLYLTLAILILCLVHHGFIRAFTKKLLNIAETVSLAALCFLCGINLFWAYSHSIEASSMSNFMNIGNAFLTIEVVALLTPVGLCLLFVFYRICNKIKQKLT</sequence>
<evidence type="ECO:0000256" key="2">
    <source>
        <dbReference type="SAM" id="SignalP"/>
    </source>
</evidence>
<evidence type="ECO:0000256" key="1">
    <source>
        <dbReference type="SAM" id="Phobius"/>
    </source>
</evidence>
<organism evidence="3 4">
    <name type="scientific">Clytia hemisphaerica</name>
    <dbReference type="NCBI Taxonomy" id="252671"/>
    <lineage>
        <taxon>Eukaryota</taxon>
        <taxon>Metazoa</taxon>
        <taxon>Cnidaria</taxon>
        <taxon>Hydrozoa</taxon>
        <taxon>Hydroidolina</taxon>
        <taxon>Leptothecata</taxon>
        <taxon>Obeliida</taxon>
        <taxon>Clytiidae</taxon>
        <taxon>Clytia</taxon>
    </lineage>
</organism>
<feature type="transmembrane region" description="Helical" evidence="1">
    <location>
        <begin position="978"/>
        <end position="998"/>
    </location>
</feature>
<feature type="transmembrane region" description="Helical" evidence="1">
    <location>
        <begin position="913"/>
        <end position="932"/>
    </location>
</feature>